<keyword evidence="11" id="KW-1185">Reference proteome</keyword>
<dbReference type="Gene3D" id="3.30.70.1620">
    <property type="match status" value="1"/>
</dbReference>
<feature type="binding site" evidence="7">
    <location>
        <begin position="32"/>
        <end position="39"/>
    </location>
    <ligand>
        <name>ATP</name>
        <dbReference type="ChEBI" id="CHEBI:30616"/>
    </ligand>
</feature>
<reference evidence="10 11" key="1">
    <citation type="submission" date="2012-08" db="EMBL/GenBank/DDBJ databases">
        <title>The Genome Sequence of Slackia piriformis YIT 12062.</title>
        <authorList>
            <consortium name="The Broad Institute Genome Sequencing Platform"/>
            <person name="Earl A."/>
            <person name="Ward D."/>
            <person name="Feldgarden M."/>
            <person name="Gevers D."/>
            <person name="Morotomi M."/>
            <person name="Walker B."/>
            <person name="Young S.K."/>
            <person name="Zeng Q."/>
            <person name="Gargeya S."/>
            <person name="Fitzgerald M."/>
            <person name="Haas B."/>
            <person name="Abouelleil A."/>
            <person name="Alvarado L."/>
            <person name="Arachchi H.M."/>
            <person name="Berlin A.M."/>
            <person name="Chapman S.B."/>
            <person name="Goldberg J."/>
            <person name="Griggs A."/>
            <person name="Gujja S."/>
            <person name="Hansen M."/>
            <person name="Howarth C."/>
            <person name="Imamovic A."/>
            <person name="Larimer J."/>
            <person name="McCowen C."/>
            <person name="Montmayeur A."/>
            <person name="Murphy C."/>
            <person name="Neiman D."/>
            <person name="Pearson M."/>
            <person name="Priest M."/>
            <person name="Roberts A."/>
            <person name="Saif S."/>
            <person name="Shea T."/>
            <person name="Sisk P."/>
            <person name="Sykes S."/>
            <person name="Wortman J."/>
            <person name="Nusbaum C."/>
            <person name="Birren B."/>
        </authorList>
    </citation>
    <scope>NUCLEOTIDE SEQUENCE [LARGE SCALE GENOMIC DNA]</scope>
    <source>
        <strain evidence="10 11">YIT 12062</strain>
    </source>
</reference>
<evidence type="ECO:0000256" key="7">
    <source>
        <dbReference type="HAMAP-Rule" id="MF_01894"/>
    </source>
</evidence>
<evidence type="ECO:0000256" key="3">
    <source>
        <dbReference type="ARBA" id="ARBA00022741"/>
    </source>
</evidence>
<dbReference type="HAMAP" id="MF_01894">
    <property type="entry name" value="Smc_prok"/>
    <property type="match status" value="1"/>
</dbReference>
<evidence type="ECO:0000313" key="10">
    <source>
        <dbReference type="EMBL" id="EJZ84387.1"/>
    </source>
</evidence>
<comment type="caution">
    <text evidence="10">The sequence shown here is derived from an EMBL/GenBank/DDBJ whole genome shotgun (WGS) entry which is preliminary data.</text>
</comment>
<protein>
    <recommendedName>
        <fullName evidence="7">Chromosome partition protein Smc</fullName>
    </recommendedName>
</protein>
<dbReference type="PIRSF" id="PIRSF005719">
    <property type="entry name" value="SMC"/>
    <property type="match status" value="1"/>
</dbReference>
<evidence type="ECO:0000256" key="2">
    <source>
        <dbReference type="ARBA" id="ARBA00022490"/>
    </source>
</evidence>
<dbReference type="FunFam" id="3.40.50.300:FF:000984">
    <property type="entry name" value="Chromosome partition protein Smc"/>
    <property type="match status" value="1"/>
</dbReference>
<dbReference type="SUPFAM" id="SSF57997">
    <property type="entry name" value="Tropomyosin"/>
    <property type="match status" value="1"/>
</dbReference>
<dbReference type="FunFam" id="3.40.50.300:FF:000901">
    <property type="entry name" value="Chromosome partition protein Smc"/>
    <property type="match status" value="1"/>
</dbReference>
<dbReference type="Pfam" id="PF02463">
    <property type="entry name" value="SMC_N"/>
    <property type="match status" value="1"/>
</dbReference>
<dbReference type="InterPro" id="IPR010935">
    <property type="entry name" value="SMC_hinge"/>
</dbReference>
<sequence length="1178" mass="131040">MYLKSLVLKGFKSFADRSVMAFEPGITSVVGPNGSGKSNISDAVLWVLGERNAKNLRGQAMEDVIFAGSSARKSLGIAEVDLVLDNTDGTLPVDFAEVSLTRRMYRSGESEYLINGAPARRMDFMDILHDTGLGTGTHSIIGQGNLDAILASRPEDRRTLIEEAAGVLKHKQRKDRSARKLAAMDAHLDRVKDVTAEIERQLKPLARKAQRAQAYQGLSSELSELELVLAVDDLRLLQRKWDETVVREKEAAASIDLAQFNADEAEKKLEKLQVMLQEKGLYVGDLTAQRGRFHMALERFESSDMLLGEKGRGIRSRLDQARSSFAANERRIAQFEEEANALRKDLDEKTALRDALESNVTDLEKEFSEAKDARTKMDAELSEVQSLLRSREREMESAVAKRSELKDGLAGRLSSKELLETKRRETKEELDAASCELRQRCLDLDEDAAELTRLFEESRKASEELAEAQRALASAADNADAARQELRRIEARIAALEEVNKSIREKNEISAWISAHAASFDATSVPLSSQVKAPRELEPLVEMLLGDDLSSPVVADGACAARFAREASSCDASGSASILFSESARRASERPQGRLLESLAYPDSIASLMEELLGDYVVVDTLDEACNRAIACDEHARYVALDGTVFVPGAKLVVRNGFSNDSGVLARERELESLRASLAQADRALSDAESCKQRSAEELERKRAMSLELSQAHAQRKGANKSAEAERQRLAKRVGVLEATLASLATQLRQTEEQLSEVQPRIEELSTVVDSCRVARTELEERLSSLNGNRAMLFDKEQTLQSRLSDAKLNYSTTKERVLSLMRETKERERDLDRARRSFERAQKDIATLETVEKRIGPLHDTLSSLKESVKRWVDDLASKAALEQSNSAELTEAISAARGVCRECQERLDASRSFLNDVRIEKGRLEVQVEAAVSAIVNDCGVALETALEIPAPEDREKAEGEAFRLRRKLSSMGTIDSSASEEYEAMKERYDFMVSQVEDVEAARRALRRIVSAIDARMKEQFDVTFERVNENFQEIFGQLFPGGSGSLELVNVDDPDHLGVEVHAQPRGKKIAKMTLMSGGEKSLTAIALLFAVYRIRKTPFYILDEVEAALDDSNLRRLLAYLETLRFETQLIMITHQRRTMELSDVLYGVSMQSDGVTKVVSQKLDQARSSARA</sequence>
<dbReference type="PANTHER" id="PTHR43977">
    <property type="entry name" value="STRUCTURAL MAINTENANCE OF CHROMOSOMES PROTEIN 3"/>
    <property type="match status" value="1"/>
</dbReference>
<keyword evidence="3 7" id="KW-0547">Nucleotide-binding</keyword>
<keyword evidence="5 7" id="KW-0175">Coiled coil</keyword>
<feature type="coiled-coil region" evidence="7">
    <location>
        <begin position="825"/>
        <end position="852"/>
    </location>
</feature>
<organism evidence="10 11">
    <name type="scientific">Slackia piriformis YIT 12062</name>
    <dbReference type="NCBI Taxonomy" id="742818"/>
    <lineage>
        <taxon>Bacteria</taxon>
        <taxon>Bacillati</taxon>
        <taxon>Actinomycetota</taxon>
        <taxon>Coriobacteriia</taxon>
        <taxon>Eggerthellales</taxon>
        <taxon>Eggerthellaceae</taxon>
        <taxon>Slackia</taxon>
    </lineage>
</organism>
<feature type="coiled-coil region" evidence="7">
    <location>
        <begin position="720"/>
        <end position="754"/>
    </location>
</feature>
<keyword evidence="2 7" id="KW-0963">Cytoplasm</keyword>
<dbReference type="Pfam" id="PF06470">
    <property type="entry name" value="SMC_hinge"/>
    <property type="match status" value="1"/>
</dbReference>
<dbReference type="OrthoDB" id="9808768at2"/>
<dbReference type="InterPro" id="IPR011890">
    <property type="entry name" value="SMC_prok"/>
</dbReference>
<accession>K0YLA1</accession>
<dbReference type="SUPFAM" id="SSF75553">
    <property type="entry name" value="Smc hinge domain"/>
    <property type="match status" value="1"/>
</dbReference>
<dbReference type="eggNOG" id="COG1196">
    <property type="taxonomic scope" value="Bacteria"/>
</dbReference>
<feature type="domain" description="SMC hinge" evidence="9">
    <location>
        <begin position="526"/>
        <end position="625"/>
    </location>
</feature>
<comment type="subcellular location">
    <subcellularLocation>
        <location evidence="1 7">Cytoplasm</location>
    </subcellularLocation>
</comment>
<dbReference type="Gene3D" id="1.10.287.1490">
    <property type="match status" value="1"/>
</dbReference>
<dbReference type="GO" id="GO:0016887">
    <property type="term" value="F:ATP hydrolysis activity"/>
    <property type="evidence" value="ECO:0007669"/>
    <property type="project" value="InterPro"/>
</dbReference>
<comment type="subunit">
    <text evidence="7">Homodimer.</text>
</comment>
<dbReference type="GO" id="GO:0005737">
    <property type="term" value="C:cytoplasm"/>
    <property type="evidence" value="ECO:0007669"/>
    <property type="project" value="UniProtKB-SubCell"/>
</dbReference>
<dbReference type="AlphaFoldDB" id="K0YLA1"/>
<evidence type="ECO:0000256" key="1">
    <source>
        <dbReference type="ARBA" id="ARBA00004496"/>
    </source>
</evidence>
<dbReference type="InterPro" id="IPR024704">
    <property type="entry name" value="SMC"/>
</dbReference>
<feature type="coiled-coil region" evidence="7">
    <location>
        <begin position="416"/>
        <end position="506"/>
    </location>
</feature>
<dbReference type="PATRIC" id="fig|742818.3.peg.749"/>
<gene>
    <name evidence="7" type="primary">smc</name>
    <name evidence="10" type="ORF">HMPREF9451_00697</name>
</gene>
<dbReference type="GO" id="GO:0003677">
    <property type="term" value="F:DNA binding"/>
    <property type="evidence" value="ECO:0007669"/>
    <property type="project" value="UniProtKB-UniRule"/>
</dbReference>
<dbReference type="GO" id="GO:0005524">
    <property type="term" value="F:ATP binding"/>
    <property type="evidence" value="ECO:0007669"/>
    <property type="project" value="UniProtKB-UniRule"/>
</dbReference>
<comment type="similarity">
    <text evidence="7">Belongs to the SMC family.</text>
</comment>
<dbReference type="RefSeq" id="WP_009138925.1">
    <property type="nucleotide sequence ID" value="NZ_JH815198.1"/>
</dbReference>
<name>K0YLA1_9ACTN</name>
<evidence type="ECO:0000256" key="4">
    <source>
        <dbReference type="ARBA" id="ARBA00022840"/>
    </source>
</evidence>
<dbReference type="SUPFAM" id="SSF52540">
    <property type="entry name" value="P-loop containing nucleoside triphosphate hydrolases"/>
    <property type="match status" value="1"/>
</dbReference>
<dbReference type="HOGENOM" id="CLU_001042_2_2_11"/>
<dbReference type="Gene3D" id="3.40.50.300">
    <property type="entry name" value="P-loop containing nucleotide triphosphate hydrolases"/>
    <property type="match status" value="2"/>
</dbReference>
<dbReference type="FunCoup" id="K0YLA1">
    <property type="interactions" value="177"/>
</dbReference>
<dbReference type="GO" id="GO:0005694">
    <property type="term" value="C:chromosome"/>
    <property type="evidence" value="ECO:0007669"/>
    <property type="project" value="InterPro"/>
</dbReference>
<dbReference type="EMBL" id="ADMD01000002">
    <property type="protein sequence ID" value="EJZ84387.1"/>
    <property type="molecule type" value="Genomic_DNA"/>
</dbReference>
<dbReference type="GO" id="GO:0006260">
    <property type="term" value="P:DNA replication"/>
    <property type="evidence" value="ECO:0007669"/>
    <property type="project" value="UniProtKB-UniRule"/>
</dbReference>
<dbReference type="InParanoid" id="K0YLA1"/>
<feature type="coiled-coil region" evidence="7">
    <location>
        <begin position="318"/>
        <end position="380"/>
    </location>
</feature>
<evidence type="ECO:0000259" key="9">
    <source>
        <dbReference type="Pfam" id="PF06470"/>
    </source>
</evidence>
<feature type="domain" description="RecF/RecN/SMC N-terminal" evidence="8">
    <location>
        <begin position="2"/>
        <end position="1162"/>
    </location>
</feature>
<comment type="function">
    <text evidence="7">Required for chromosome condensation and partitioning.</text>
</comment>
<evidence type="ECO:0000313" key="11">
    <source>
        <dbReference type="Proteomes" id="UP000006069"/>
    </source>
</evidence>
<evidence type="ECO:0000256" key="5">
    <source>
        <dbReference type="ARBA" id="ARBA00023054"/>
    </source>
</evidence>
<dbReference type="GO" id="GO:0007059">
    <property type="term" value="P:chromosome segregation"/>
    <property type="evidence" value="ECO:0007669"/>
    <property type="project" value="UniProtKB-UniRule"/>
</dbReference>
<dbReference type="GO" id="GO:0007062">
    <property type="term" value="P:sister chromatid cohesion"/>
    <property type="evidence" value="ECO:0007669"/>
    <property type="project" value="InterPro"/>
</dbReference>
<dbReference type="Gene3D" id="1.20.1060.20">
    <property type="match status" value="1"/>
</dbReference>
<dbReference type="InterPro" id="IPR003395">
    <property type="entry name" value="RecF/RecN/SMC_N"/>
</dbReference>
<dbReference type="InterPro" id="IPR027417">
    <property type="entry name" value="P-loop_NTPase"/>
</dbReference>
<dbReference type="GO" id="GO:0030261">
    <property type="term" value="P:chromosome condensation"/>
    <property type="evidence" value="ECO:0007669"/>
    <property type="project" value="InterPro"/>
</dbReference>
<dbReference type="Proteomes" id="UP000006069">
    <property type="component" value="Unassembled WGS sequence"/>
</dbReference>
<proteinExistence type="inferred from homology"/>
<keyword evidence="4 7" id="KW-0067">ATP-binding</keyword>
<evidence type="ECO:0000259" key="8">
    <source>
        <dbReference type="Pfam" id="PF02463"/>
    </source>
</evidence>
<comment type="domain">
    <text evidence="7">Contains large globular domains required for ATP hydrolysis at each terminus and a third globular domain forming a flexible hinge near the middle of the molecule. These domains are separated by coiled-coil structures.</text>
</comment>
<dbReference type="NCBIfam" id="TIGR02168">
    <property type="entry name" value="SMC_prok_B"/>
    <property type="match status" value="1"/>
</dbReference>
<dbReference type="InterPro" id="IPR036277">
    <property type="entry name" value="SMC_hinge_sf"/>
</dbReference>
<evidence type="ECO:0000256" key="6">
    <source>
        <dbReference type="ARBA" id="ARBA00023125"/>
    </source>
</evidence>
<keyword evidence="6 7" id="KW-0238">DNA-binding</keyword>